<comment type="caution">
    <text evidence="10">The sequence shown here is derived from an EMBL/GenBank/DDBJ whole genome shotgun (WGS) entry which is preliminary data.</text>
</comment>
<comment type="subcellular location">
    <subcellularLocation>
        <location evidence="1">Cell membrane</location>
        <topology evidence="1">Multi-pass membrane protein</topology>
    </subcellularLocation>
</comment>
<sequence length="335" mass="35645">MSNSTELPKTPRDLAPLLLVPMIALIMLPLVGSFPTWLTLTIAGLAMGMMIFIMASGLTLVFGLMDVLNFGHGAFVAVGAYTATMVLIPLKGWLEIDSLGMNLAVLGLAMLVAMLVTALIGWAFERLIIMPVYGQHLKQILITMGGMIVAEQVLGVIWGAEQIPLPLPESLRGAIFIGDAAIEKYRLIAMVVGLSVFAAMFLILNRSKLGLLIRAGVENGEMVEALGYRIRRLFVAVFAAGSALAGLGGVMWGLYKETLITAMGSEIMVMVFIVVIIGGLGSVGGCFIGALLMALVSNYAGFLVPKLALISNIVLMMCILLWRPAGLYSVGRRGA</sequence>
<dbReference type="RefSeq" id="WP_390213687.1">
    <property type="nucleotide sequence ID" value="NZ_JBHLXJ010000016.1"/>
</dbReference>
<feature type="transmembrane region" description="Helical" evidence="9">
    <location>
        <begin position="106"/>
        <end position="128"/>
    </location>
</feature>
<feature type="transmembrane region" description="Helical" evidence="9">
    <location>
        <begin position="74"/>
        <end position="94"/>
    </location>
</feature>
<evidence type="ECO:0000313" key="11">
    <source>
        <dbReference type="Proteomes" id="UP001589844"/>
    </source>
</evidence>
<evidence type="ECO:0000256" key="5">
    <source>
        <dbReference type="ARBA" id="ARBA00022970"/>
    </source>
</evidence>
<protein>
    <submittedName>
        <fullName evidence="10">Branched-chain amino acid ABC transporter permease</fullName>
    </submittedName>
</protein>
<keyword evidence="4 9" id="KW-0812">Transmembrane</keyword>
<comment type="similarity">
    <text evidence="8">Belongs to the binding-protein-dependent transport system permease family. LivHM subfamily.</text>
</comment>
<dbReference type="Pfam" id="PF02653">
    <property type="entry name" value="BPD_transp_2"/>
    <property type="match status" value="1"/>
</dbReference>
<evidence type="ECO:0000256" key="6">
    <source>
        <dbReference type="ARBA" id="ARBA00022989"/>
    </source>
</evidence>
<feature type="transmembrane region" description="Helical" evidence="9">
    <location>
        <begin position="233"/>
        <end position="255"/>
    </location>
</feature>
<dbReference type="PANTHER" id="PTHR11795:SF442">
    <property type="entry name" value="ABC TRANSPORTER ATP-BINDING PROTEIN"/>
    <property type="match status" value="1"/>
</dbReference>
<dbReference type="InterPro" id="IPR052157">
    <property type="entry name" value="BCAA_transport_permease"/>
</dbReference>
<feature type="transmembrane region" description="Helical" evidence="9">
    <location>
        <begin position="37"/>
        <end position="62"/>
    </location>
</feature>
<feature type="transmembrane region" description="Helical" evidence="9">
    <location>
        <begin position="14"/>
        <end position="31"/>
    </location>
</feature>
<dbReference type="Proteomes" id="UP001589844">
    <property type="component" value="Unassembled WGS sequence"/>
</dbReference>
<gene>
    <name evidence="10" type="ORF">ACFFJH_14870</name>
</gene>
<keyword evidence="2" id="KW-0813">Transport</keyword>
<keyword evidence="7 9" id="KW-0472">Membrane</keyword>
<accession>A0ABV6IGX9</accession>
<evidence type="ECO:0000313" key="10">
    <source>
        <dbReference type="EMBL" id="MFC0351099.1"/>
    </source>
</evidence>
<evidence type="ECO:0000256" key="9">
    <source>
        <dbReference type="SAM" id="Phobius"/>
    </source>
</evidence>
<evidence type="ECO:0000256" key="8">
    <source>
        <dbReference type="ARBA" id="ARBA00037998"/>
    </source>
</evidence>
<feature type="transmembrane region" description="Helical" evidence="9">
    <location>
        <begin position="185"/>
        <end position="204"/>
    </location>
</feature>
<feature type="transmembrane region" description="Helical" evidence="9">
    <location>
        <begin position="307"/>
        <end position="325"/>
    </location>
</feature>
<evidence type="ECO:0000256" key="1">
    <source>
        <dbReference type="ARBA" id="ARBA00004651"/>
    </source>
</evidence>
<organism evidence="10 11">
    <name type="scientific">Undibacterium danionis</name>
    <dbReference type="NCBI Taxonomy" id="1812100"/>
    <lineage>
        <taxon>Bacteria</taxon>
        <taxon>Pseudomonadati</taxon>
        <taxon>Pseudomonadota</taxon>
        <taxon>Betaproteobacteria</taxon>
        <taxon>Burkholderiales</taxon>
        <taxon>Oxalobacteraceae</taxon>
        <taxon>Undibacterium</taxon>
    </lineage>
</organism>
<reference evidence="10 11" key="1">
    <citation type="submission" date="2024-09" db="EMBL/GenBank/DDBJ databases">
        <authorList>
            <person name="Sun Q."/>
            <person name="Mori K."/>
        </authorList>
    </citation>
    <scope>NUCLEOTIDE SEQUENCE [LARGE SCALE GENOMIC DNA]</scope>
    <source>
        <strain evidence="10 11">CCM 8677</strain>
    </source>
</reference>
<evidence type="ECO:0000256" key="7">
    <source>
        <dbReference type="ARBA" id="ARBA00023136"/>
    </source>
</evidence>
<feature type="transmembrane region" description="Helical" evidence="9">
    <location>
        <begin position="267"/>
        <end position="295"/>
    </location>
</feature>
<dbReference type="PANTHER" id="PTHR11795">
    <property type="entry name" value="BRANCHED-CHAIN AMINO ACID TRANSPORT SYSTEM PERMEASE PROTEIN LIVH"/>
    <property type="match status" value="1"/>
</dbReference>
<keyword evidence="11" id="KW-1185">Reference proteome</keyword>
<evidence type="ECO:0000256" key="3">
    <source>
        <dbReference type="ARBA" id="ARBA00022475"/>
    </source>
</evidence>
<keyword evidence="6 9" id="KW-1133">Transmembrane helix</keyword>
<keyword evidence="3" id="KW-1003">Cell membrane</keyword>
<keyword evidence="5" id="KW-0029">Amino-acid transport</keyword>
<dbReference type="InterPro" id="IPR001851">
    <property type="entry name" value="ABC_transp_permease"/>
</dbReference>
<dbReference type="EMBL" id="JBHLXJ010000016">
    <property type="protein sequence ID" value="MFC0351099.1"/>
    <property type="molecule type" value="Genomic_DNA"/>
</dbReference>
<evidence type="ECO:0000256" key="4">
    <source>
        <dbReference type="ARBA" id="ARBA00022692"/>
    </source>
</evidence>
<name>A0ABV6IGX9_9BURK</name>
<evidence type="ECO:0000256" key="2">
    <source>
        <dbReference type="ARBA" id="ARBA00022448"/>
    </source>
</evidence>
<dbReference type="CDD" id="cd06582">
    <property type="entry name" value="TM_PBP1_LivH_like"/>
    <property type="match status" value="1"/>
</dbReference>
<proteinExistence type="inferred from homology"/>